<evidence type="ECO:0000256" key="2">
    <source>
        <dbReference type="ARBA" id="ARBA00022515"/>
    </source>
</evidence>
<dbReference type="GO" id="GO:0005737">
    <property type="term" value="C:cytoplasm"/>
    <property type="evidence" value="ECO:0007669"/>
    <property type="project" value="TreeGrafter"/>
</dbReference>
<reference evidence="16 17" key="1">
    <citation type="submission" date="2018-10" db="EMBL/GenBank/DDBJ databases">
        <title>Genomic Encyclopedia of Type Strains, Phase IV (KMG-IV): sequencing the most valuable type-strain genomes for metagenomic binning, comparative biology and taxonomic classification.</title>
        <authorList>
            <person name="Goeker M."/>
        </authorList>
    </citation>
    <scope>NUCLEOTIDE SEQUENCE [LARGE SCALE GENOMIC DNA]</scope>
    <source>
        <strain evidence="16 17">DSM 25080</strain>
    </source>
</reference>
<dbReference type="Gene3D" id="1.10.860.10">
    <property type="entry name" value="DNAb Helicase, Chain A"/>
    <property type="match status" value="1"/>
</dbReference>
<evidence type="ECO:0000256" key="10">
    <source>
        <dbReference type="ARBA" id="ARBA00023125"/>
    </source>
</evidence>
<dbReference type="InterPro" id="IPR030846">
    <property type="entry name" value="DnaG_bac"/>
</dbReference>
<evidence type="ECO:0000256" key="3">
    <source>
        <dbReference type="ARBA" id="ARBA00022679"/>
    </source>
</evidence>
<evidence type="ECO:0000259" key="15">
    <source>
        <dbReference type="PROSITE" id="PS50880"/>
    </source>
</evidence>
<dbReference type="Gene3D" id="3.40.1360.10">
    <property type="match status" value="1"/>
</dbReference>
<accession>A0A3M0A9H0</accession>
<organism evidence="16 17">
    <name type="scientific">Umboniibacter marinipuniceus</name>
    <dbReference type="NCBI Taxonomy" id="569599"/>
    <lineage>
        <taxon>Bacteria</taxon>
        <taxon>Pseudomonadati</taxon>
        <taxon>Pseudomonadota</taxon>
        <taxon>Gammaproteobacteria</taxon>
        <taxon>Cellvibrionales</taxon>
        <taxon>Cellvibrionaceae</taxon>
        <taxon>Umboniibacter</taxon>
    </lineage>
</organism>
<keyword evidence="6 12" id="KW-0479">Metal-binding</keyword>
<comment type="domain">
    <text evidence="12">Contains an N-terminal zinc-binding domain, a central core domain that contains the primase activity, and a C-terminal DnaB-binding domain.</text>
</comment>
<keyword evidence="9" id="KW-0460">Magnesium</keyword>
<dbReference type="InterPro" id="IPR019475">
    <property type="entry name" value="DNA_primase_DnaB-bd"/>
</dbReference>
<evidence type="ECO:0000256" key="5">
    <source>
        <dbReference type="ARBA" id="ARBA00022705"/>
    </source>
</evidence>
<dbReference type="SUPFAM" id="SSF117023">
    <property type="entry name" value="DNA primase DnaG, C-terminal domain"/>
    <property type="match status" value="1"/>
</dbReference>
<dbReference type="EC" id="2.7.7.101" evidence="12"/>
<evidence type="ECO:0000256" key="9">
    <source>
        <dbReference type="ARBA" id="ARBA00022842"/>
    </source>
</evidence>
<dbReference type="FunFam" id="3.40.1360.10:FF:000002">
    <property type="entry name" value="DNA primase"/>
    <property type="match status" value="1"/>
</dbReference>
<dbReference type="SMART" id="SM00400">
    <property type="entry name" value="ZnF_CHCC"/>
    <property type="match status" value="1"/>
</dbReference>
<dbReference type="GO" id="GO:0008270">
    <property type="term" value="F:zinc ion binding"/>
    <property type="evidence" value="ECO:0007669"/>
    <property type="project" value="UniProtKB-UniRule"/>
</dbReference>
<dbReference type="PROSITE" id="PS50880">
    <property type="entry name" value="TOPRIM"/>
    <property type="match status" value="1"/>
</dbReference>
<dbReference type="NCBIfam" id="TIGR01391">
    <property type="entry name" value="dnaG"/>
    <property type="match status" value="1"/>
</dbReference>
<dbReference type="SMART" id="SM00493">
    <property type="entry name" value="TOPRIM"/>
    <property type="match status" value="1"/>
</dbReference>
<dbReference type="CDD" id="cd03364">
    <property type="entry name" value="TOPRIM_DnaG_primases"/>
    <property type="match status" value="1"/>
</dbReference>
<comment type="catalytic activity">
    <reaction evidence="12">
        <text>ssDNA + n NTP = ssDNA/pppN(pN)n-1 hybrid + (n-1) diphosphate.</text>
        <dbReference type="EC" id="2.7.7.101"/>
    </reaction>
</comment>
<keyword evidence="11 12" id="KW-0804">Transcription</keyword>
<keyword evidence="5 12" id="KW-0235">DNA replication</keyword>
<name>A0A3M0A9H0_9GAMM</name>
<dbReference type="GO" id="GO:0003899">
    <property type="term" value="F:DNA-directed RNA polymerase activity"/>
    <property type="evidence" value="ECO:0007669"/>
    <property type="project" value="UniProtKB-UniRule"/>
</dbReference>
<evidence type="ECO:0000313" key="17">
    <source>
        <dbReference type="Proteomes" id="UP000267187"/>
    </source>
</evidence>
<dbReference type="InterPro" id="IPR037068">
    <property type="entry name" value="DNA_primase_core_N_sf"/>
</dbReference>
<evidence type="ECO:0000256" key="14">
    <source>
        <dbReference type="PIRSR" id="PIRSR002811-1"/>
    </source>
</evidence>
<evidence type="ECO:0000256" key="12">
    <source>
        <dbReference type="HAMAP-Rule" id="MF_00974"/>
    </source>
</evidence>
<comment type="similarity">
    <text evidence="12 13">Belongs to the DnaG primase family.</text>
</comment>
<dbReference type="GO" id="GO:0003677">
    <property type="term" value="F:DNA binding"/>
    <property type="evidence" value="ECO:0007669"/>
    <property type="project" value="UniProtKB-KW"/>
</dbReference>
<feature type="zinc finger region" description="CHC2-type" evidence="12 14">
    <location>
        <begin position="40"/>
        <end position="64"/>
    </location>
</feature>
<dbReference type="InterPro" id="IPR036977">
    <property type="entry name" value="DNA_primase_Znf_CHC2"/>
</dbReference>
<evidence type="ECO:0000256" key="13">
    <source>
        <dbReference type="PIRNR" id="PIRNR002811"/>
    </source>
</evidence>
<comment type="caution">
    <text evidence="16">The sequence shown here is derived from an EMBL/GenBank/DDBJ whole genome shotgun (WGS) entry which is preliminary data.</text>
</comment>
<dbReference type="AlphaFoldDB" id="A0A3M0A9H0"/>
<dbReference type="InterPro" id="IPR006295">
    <property type="entry name" value="DNA_primase_DnaG"/>
</dbReference>
<dbReference type="GO" id="GO:0006269">
    <property type="term" value="P:DNA replication, synthesis of primer"/>
    <property type="evidence" value="ECO:0007669"/>
    <property type="project" value="UniProtKB-UniRule"/>
</dbReference>
<feature type="domain" description="Toprim" evidence="15">
    <location>
        <begin position="258"/>
        <end position="340"/>
    </location>
</feature>
<keyword evidence="4 12" id="KW-0548">Nucleotidyltransferase</keyword>
<dbReference type="FunFam" id="3.90.580.10:FF:000001">
    <property type="entry name" value="DNA primase"/>
    <property type="match status" value="1"/>
</dbReference>
<dbReference type="OrthoDB" id="9803773at2"/>
<evidence type="ECO:0000256" key="4">
    <source>
        <dbReference type="ARBA" id="ARBA00022695"/>
    </source>
</evidence>
<keyword evidence="10 12" id="KW-0238">DNA-binding</keyword>
<dbReference type="GO" id="GO:0000428">
    <property type="term" value="C:DNA-directed RNA polymerase complex"/>
    <property type="evidence" value="ECO:0007669"/>
    <property type="project" value="UniProtKB-KW"/>
</dbReference>
<keyword evidence="3 12" id="KW-0808">Transferase</keyword>
<dbReference type="FunFam" id="3.90.980.10:FF:000001">
    <property type="entry name" value="DNA primase"/>
    <property type="match status" value="1"/>
</dbReference>
<dbReference type="GO" id="GO:1990077">
    <property type="term" value="C:primosome complex"/>
    <property type="evidence" value="ECO:0007669"/>
    <property type="project" value="UniProtKB-KW"/>
</dbReference>
<sequence length="605" mass="68694">MAGLIPRTFIEDLVSRLDIVEVIDARVPLKKTGANFMACCPFHNEKSPSFSVNPNKQFYYCFGCGASGDAIKFLMEYERLEFTEAVEQLANKAGIEVPREERTPQQKKQEKTRKTLYDALTEAARFFFTQLRHEAAPRNYLVRRELSPQIARDFGLGYAPGSWDALLKHLSSKGYRDEQLIEAGLLIENEESNRRYDRFRNRVMFPIRDGRGRVIAFGGRVLDDSKPKYLNSPETPVFHKGRELYGLFECKQKLKQIDRLMLVEGYMDVVALGQFDIHFAVATLGTAATEDHIQLAFKHAPELVFCFDGDAAGRRAAARALQNTLPYVEDGRSVRFLFLPDGEDPDSLVRRTGTEQFLKVVAHAMPLEEYIFEQSSEGIDLSSMDGRAKLAKRVAPQIAKLPPGIFHELMNDELAKRTGLNRTTIDRILLTPEVAMEPVVQSADPQDYEPSSERIRPKLASIQTHSRTNDMIRRVIGLLSRQPAAVANIEVECSWPDTPSTLSLIDLIEVVRKRPEMSASQLYGVWLAKHGAVQAQELMDCIALTQTTSDSTISTELGEYQAYFAKKARAQTKSQRLNILKRIPLNEMTDEQRNEYRQLIRTHRE</sequence>
<evidence type="ECO:0000256" key="7">
    <source>
        <dbReference type="ARBA" id="ARBA00022771"/>
    </source>
</evidence>
<evidence type="ECO:0000313" key="16">
    <source>
        <dbReference type="EMBL" id="RMA80139.1"/>
    </source>
</evidence>
<evidence type="ECO:0000256" key="8">
    <source>
        <dbReference type="ARBA" id="ARBA00022833"/>
    </source>
</evidence>
<dbReference type="InterPro" id="IPR006171">
    <property type="entry name" value="TOPRIM_dom"/>
</dbReference>
<proteinExistence type="inferred from homology"/>
<dbReference type="InterPro" id="IPR050219">
    <property type="entry name" value="DnaG_primase"/>
</dbReference>
<dbReference type="InterPro" id="IPR002694">
    <property type="entry name" value="Znf_CHC2"/>
</dbReference>
<keyword evidence="1 12" id="KW-0240">DNA-directed RNA polymerase</keyword>
<dbReference type="InterPro" id="IPR016136">
    <property type="entry name" value="DNA_helicase_N/primase_C"/>
</dbReference>
<dbReference type="SUPFAM" id="SSF57783">
    <property type="entry name" value="Zinc beta-ribbon"/>
    <property type="match status" value="1"/>
</dbReference>
<dbReference type="SUPFAM" id="SSF56731">
    <property type="entry name" value="DNA primase core"/>
    <property type="match status" value="1"/>
</dbReference>
<keyword evidence="17" id="KW-1185">Reference proteome</keyword>
<dbReference type="PANTHER" id="PTHR30313">
    <property type="entry name" value="DNA PRIMASE"/>
    <property type="match status" value="1"/>
</dbReference>
<keyword evidence="8 12" id="KW-0862">Zinc</keyword>
<keyword evidence="2 12" id="KW-0639">Primosome</keyword>
<dbReference type="Pfam" id="PF08275">
    <property type="entry name" value="DNAG_N"/>
    <property type="match status" value="1"/>
</dbReference>
<dbReference type="Pfam" id="PF10410">
    <property type="entry name" value="DnaB_bind"/>
    <property type="match status" value="1"/>
</dbReference>
<dbReference type="Gene3D" id="3.90.580.10">
    <property type="entry name" value="Zinc finger, CHC2-type domain"/>
    <property type="match status" value="1"/>
</dbReference>
<dbReference type="Gene3D" id="1.20.50.20">
    <property type="entry name" value="DnaG, RNA polymerase domain, helical bundle"/>
    <property type="match status" value="1"/>
</dbReference>
<comment type="function">
    <text evidence="12 13">RNA polymerase that catalyzes the synthesis of short RNA molecules used as primers for DNA polymerase during DNA replication.</text>
</comment>
<gene>
    <name evidence="12" type="primary">dnaG</name>
    <name evidence="16" type="ORF">DFR27_1501</name>
</gene>
<dbReference type="PANTHER" id="PTHR30313:SF2">
    <property type="entry name" value="DNA PRIMASE"/>
    <property type="match status" value="1"/>
</dbReference>
<protein>
    <recommendedName>
        <fullName evidence="12 13">DNA primase</fullName>
        <ecNumber evidence="12">2.7.7.101</ecNumber>
    </recommendedName>
</protein>
<dbReference type="RefSeq" id="WP_121876819.1">
    <property type="nucleotide sequence ID" value="NZ_REFJ01000003.1"/>
</dbReference>
<evidence type="ECO:0000256" key="6">
    <source>
        <dbReference type="ARBA" id="ARBA00022723"/>
    </source>
</evidence>
<comment type="subunit">
    <text evidence="12">Monomer. Interacts with DnaB.</text>
</comment>
<dbReference type="Gene3D" id="3.90.980.10">
    <property type="entry name" value="DNA primase, catalytic core, N-terminal domain"/>
    <property type="match status" value="1"/>
</dbReference>
<dbReference type="Pfam" id="PF01807">
    <property type="entry name" value="Zn_ribbon_DnaG"/>
    <property type="match status" value="1"/>
</dbReference>
<evidence type="ECO:0000256" key="11">
    <source>
        <dbReference type="ARBA" id="ARBA00023163"/>
    </source>
</evidence>
<keyword evidence="7 12" id="KW-0863">Zinc-finger</keyword>
<dbReference type="EMBL" id="REFJ01000003">
    <property type="protein sequence ID" value="RMA80139.1"/>
    <property type="molecule type" value="Genomic_DNA"/>
</dbReference>
<evidence type="ECO:0000256" key="1">
    <source>
        <dbReference type="ARBA" id="ARBA00022478"/>
    </source>
</evidence>
<dbReference type="Pfam" id="PF13155">
    <property type="entry name" value="Toprim_2"/>
    <property type="match status" value="1"/>
</dbReference>
<dbReference type="HAMAP" id="MF_00974">
    <property type="entry name" value="DNA_primase_DnaG"/>
    <property type="match status" value="1"/>
</dbReference>
<dbReference type="InterPro" id="IPR034151">
    <property type="entry name" value="TOPRIM_DnaG_bac"/>
</dbReference>
<dbReference type="PIRSF" id="PIRSF002811">
    <property type="entry name" value="DnaG"/>
    <property type="match status" value="1"/>
</dbReference>
<dbReference type="InterPro" id="IPR013264">
    <property type="entry name" value="DNAG_N"/>
</dbReference>
<dbReference type="Proteomes" id="UP000267187">
    <property type="component" value="Unassembled WGS sequence"/>
</dbReference>
<comment type="cofactor">
    <cofactor evidence="12 13 14">
        <name>Zn(2+)</name>
        <dbReference type="ChEBI" id="CHEBI:29105"/>
    </cofactor>
    <text evidence="12 13 14">Binds 1 zinc ion per monomer.</text>
</comment>